<evidence type="ECO:0000313" key="1">
    <source>
        <dbReference type="EMBL" id="MCM2531204.1"/>
    </source>
</evidence>
<dbReference type="Gene3D" id="3.30.310.100">
    <property type="entry name" value="YugN-like"/>
    <property type="match status" value="1"/>
</dbReference>
<dbReference type="Proteomes" id="UP001523262">
    <property type="component" value="Unassembled WGS sequence"/>
</dbReference>
<evidence type="ECO:0000313" key="2">
    <source>
        <dbReference type="Proteomes" id="UP001523262"/>
    </source>
</evidence>
<proteinExistence type="predicted"/>
<keyword evidence="2" id="KW-1185">Reference proteome</keyword>
<dbReference type="InterPro" id="IPR014967">
    <property type="entry name" value="Uncharacterised_YugN-like"/>
</dbReference>
<name>A0ABT0W6Q6_9BACI</name>
<accession>A0ABT0W6Q6</accession>
<sequence length="135" mass="15357">MIELSSKVEGKQFDLYKLEQKLKPIGYSIGGNWDYDHGAFDYKIDDEESYQFLRLPFTSIDGQLDARNCTVKLGRPFLLSHIYENGLDDDASTGNFSGAINQFQEPVDKDGRVPDRFVDIGRTLVQELETILLSD</sequence>
<dbReference type="EMBL" id="JAMQCR010000001">
    <property type="protein sequence ID" value="MCM2531204.1"/>
    <property type="molecule type" value="Genomic_DNA"/>
</dbReference>
<protein>
    <submittedName>
        <fullName evidence="1">YugN-like family protein</fullName>
    </submittedName>
</protein>
<reference evidence="1 2" key="1">
    <citation type="submission" date="2022-06" db="EMBL/GenBank/DDBJ databases">
        <authorList>
            <person name="Jeon C.O."/>
        </authorList>
    </citation>
    <scope>NUCLEOTIDE SEQUENCE [LARGE SCALE GENOMIC DNA]</scope>
    <source>
        <strain evidence="1 2">KCTC 13943</strain>
    </source>
</reference>
<dbReference type="SUPFAM" id="SSF160755">
    <property type="entry name" value="YugN-like"/>
    <property type="match status" value="1"/>
</dbReference>
<dbReference type="InterPro" id="IPR036491">
    <property type="entry name" value="YugN-like_sf"/>
</dbReference>
<organism evidence="1 2">
    <name type="scientific">Neobacillus pocheonensis</name>
    <dbReference type="NCBI Taxonomy" id="363869"/>
    <lineage>
        <taxon>Bacteria</taxon>
        <taxon>Bacillati</taxon>
        <taxon>Bacillota</taxon>
        <taxon>Bacilli</taxon>
        <taxon>Bacillales</taxon>
        <taxon>Bacillaceae</taxon>
        <taxon>Neobacillus</taxon>
    </lineage>
</organism>
<gene>
    <name evidence="1" type="ORF">NDK43_00540</name>
</gene>
<dbReference type="Pfam" id="PF08868">
    <property type="entry name" value="YugN"/>
    <property type="match status" value="1"/>
</dbReference>
<comment type="caution">
    <text evidence="1">The sequence shown here is derived from an EMBL/GenBank/DDBJ whole genome shotgun (WGS) entry which is preliminary data.</text>
</comment>